<dbReference type="GO" id="GO:0009451">
    <property type="term" value="P:RNA modification"/>
    <property type="evidence" value="ECO:0007669"/>
    <property type="project" value="InterPro"/>
</dbReference>
<dbReference type="NCBIfam" id="TIGR00756">
    <property type="entry name" value="PPR"/>
    <property type="match status" value="3"/>
</dbReference>
<feature type="repeat" description="PPR" evidence="2">
    <location>
        <begin position="247"/>
        <end position="281"/>
    </location>
</feature>
<feature type="repeat" description="PPR" evidence="2">
    <location>
        <begin position="282"/>
        <end position="316"/>
    </location>
</feature>
<dbReference type="Gene3D" id="1.25.40.10">
    <property type="entry name" value="Tetratricopeptide repeat domain"/>
    <property type="match status" value="3"/>
</dbReference>
<dbReference type="OrthoDB" id="185373at2759"/>
<dbReference type="eggNOG" id="KOG4197">
    <property type="taxonomic scope" value="Eukaryota"/>
</dbReference>
<dbReference type="FunFam" id="1.25.40.10:FF:000184">
    <property type="entry name" value="Pentatricopeptide repeat-containing protein, chloroplastic"/>
    <property type="match status" value="1"/>
</dbReference>
<feature type="repeat" description="PPR" evidence="2">
    <location>
        <begin position="216"/>
        <end position="246"/>
    </location>
</feature>
<dbReference type="EMBL" id="KE344787">
    <property type="protein sequence ID" value="EXB79413.1"/>
    <property type="molecule type" value="Genomic_DNA"/>
</dbReference>
<dbReference type="InterPro" id="IPR002885">
    <property type="entry name" value="PPR_rpt"/>
</dbReference>
<evidence type="ECO:0008006" key="5">
    <source>
        <dbReference type="Google" id="ProtNLM"/>
    </source>
</evidence>
<reference evidence="4" key="1">
    <citation type="submission" date="2013-01" db="EMBL/GenBank/DDBJ databases">
        <title>Draft Genome Sequence of a Mulberry Tree, Morus notabilis C.K. Schneid.</title>
        <authorList>
            <person name="He N."/>
            <person name="Zhao S."/>
        </authorList>
    </citation>
    <scope>NUCLEOTIDE SEQUENCE</scope>
</reference>
<gene>
    <name evidence="3" type="ORF">L484_011606</name>
</gene>
<dbReference type="Pfam" id="PF13041">
    <property type="entry name" value="PPR_2"/>
    <property type="match status" value="2"/>
</dbReference>
<keyword evidence="4" id="KW-1185">Reference proteome</keyword>
<feature type="repeat" description="PPR" evidence="2">
    <location>
        <begin position="385"/>
        <end position="419"/>
    </location>
</feature>
<evidence type="ECO:0000313" key="4">
    <source>
        <dbReference type="Proteomes" id="UP000030645"/>
    </source>
</evidence>
<dbReference type="InterPro" id="IPR046960">
    <property type="entry name" value="PPR_At4g14850-like_plant"/>
</dbReference>
<sequence length="567" mass="62933">MPKAKGHFLSILIKATCMNNKHNIGSRTKIKNTTQVISSHCKTLNHLHQLHAHCLVSGRNDDVFLNAFLHTLISLLISSLNLDRTRGRSIRSLTYAVSLFNLVRNPTTFTFNNVIRAHTILSLPSPSSLSPLVFFARMRRLALPPDSHTFPFALAACAKLDPTFSLPFSQALHSQALKTGFSDDSFVLNSLIRVYALSGCSPSALRVFDQGRPHRDVVSYNILIDHHVKSGDITSARQLFDEMLERDSVSWGTIIAGYSQSKNCDEAISLFHEMVKLGFIPDSVALVAALSACAKLGDLDRGRDVHEYIKRNGIRLNPFLTTGLVDFYAKCGCIDIAKEIFDTRASSEKSLCAWNAMIVGFAMHGLGELSLSYFRRMTKEGIKPDGVTFLGVLVGCSHSGLVEQAQELFYDMERCYMVPKELKHYGCMADLLGRAGRIHEAMDMIRAMPMWGDVYVWGGLLAGCRLHAGNVEVAEEAAGRVMELRPEDGGVYSIMAGVYASAEQWDDVVRIRRWKDSKRAVKRNAGCSLIRLGGVSHEFVAGDDLHPQSHEIYSLLNGIEKHQLEAF</sequence>
<dbReference type="AlphaFoldDB" id="W9RZ44"/>
<dbReference type="InterPro" id="IPR011990">
    <property type="entry name" value="TPR-like_helical_dom_sf"/>
</dbReference>
<keyword evidence="1" id="KW-0677">Repeat</keyword>
<evidence type="ECO:0000256" key="1">
    <source>
        <dbReference type="ARBA" id="ARBA00022737"/>
    </source>
</evidence>
<evidence type="ECO:0000256" key="2">
    <source>
        <dbReference type="PROSITE-ProRule" id="PRU00708"/>
    </source>
</evidence>
<dbReference type="FunFam" id="1.25.40.10:FF:000348">
    <property type="entry name" value="Pentatricopeptide repeat-containing protein chloroplastic"/>
    <property type="match status" value="1"/>
</dbReference>
<dbReference type="PANTHER" id="PTHR47926:SF436">
    <property type="entry name" value="PENTATRICOPEPTIDE REPEAT-CONTAINING PROTEIN ELI1, CHLOROPLASTIC-LIKE ISOFORM X2"/>
    <property type="match status" value="1"/>
</dbReference>
<feature type="repeat" description="PPR" evidence="2">
    <location>
        <begin position="350"/>
        <end position="384"/>
    </location>
</feature>
<dbReference type="SUPFAM" id="SSF48452">
    <property type="entry name" value="TPR-like"/>
    <property type="match status" value="1"/>
</dbReference>
<dbReference type="Pfam" id="PF20431">
    <property type="entry name" value="E_motif"/>
    <property type="match status" value="1"/>
</dbReference>
<protein>
    <recommendedName>
        <fullName evidence="5">Pentatricopeptide repeat-containing protein</fullName>
    </recommendedName>
</protein>
<dbReference type="PROSITE" id="PS51375">
    <property type="entry name" value="PPR"/>
    <property type="match status" value="5"/>
</dbReference>
<dbReference type="PANTHER" id="PTHR47926">
    <property type="entry name" value="PENTATRICOPEPTIDE REPEAT-CONTAINING PROTEIN"/>
    <property type="match status" value="1"/>
</dbReference>
<proteinExistence type="predicted"/>
<name>W9RZ44_9ROSA</name>
<accession>W9RZ44</accession>
<dbReference type="GO" id="GO:0003723">
    <property type="term" value="F:RNA binding"/>
    <property type="evidence" value="ECO:0007669"/>
    <property type="project" value="InterPro"/>
</dbReference>
<organism evidence="3 4">
    <name type="scientific">Morus notabilis</name>
    <dbReference type="NCBI Taxonomy" id="981085"/>
    <lineage>
        <taxon>Eukaryota</taxon>
        <taxon>Viridiplantae</taxon>
        <taxon>Streptophyta</taxon>
        <taxon>Embryophyta</taxon>
        <taxon>Tracheophyta</taxon>
        <taxon>Spermatophyta</taxon>
        <taxon>Magnoliopsida</taxon>
        <taxon>eudicotyledons</taxon>
        <taxon>Gunneridae</taxon>
        <taxon>Pentapetalae</taxon>
        <taxon>rosids</taxon>
        <taxon>fabids</taxon>
        <taxon>Rosales</taxon>
        <taxon>Moraceae</taxon>
        <taxon>Moreae</taxon>
        <taxon>Morus</taxon>
    </lineage>
</organism>
<dbReference type="KEGG" id="mnt:21394854"/>
<dbReference type="InterPro" id="IPR046848">
    <property type="entry name" value="E_motif"/>
</dbReference>
<dbReference type="Pfam" id="PF01535">
    <property type="entry name" value="PPR"/>
    <property type="match status" value="4"/>
</dbReference>
<dbReference type="Proteomes" id="UP000030645">
    <property type="component" value="Unassembled WGS sequence"/>
</dbReference>
<evidence type="ECO:0000313" key="3">
    <source>
        <dbReference type="EMBL" id="EXB79413.1"/>
    </source>
</evidence>